<keyword evidence="1" id="KW-0175">Coiled coil</keyword>
<feature type="transmembrane region" description="Helical" evidence="2">
    <location>
        <begin position="192"/>
        <end position="209"/>
    </location>
</feature>
<organism evidence="3 4">
    <name type="scientific">Sinocyclocheilus anshuiensis</name>
    <dbReference type="NCBI Taxonomy" id="1608454"/>
    <lineage>
        <taxon>Eukaryota</taxon>
        <taxon>Metazoa</taxon>
        <taxon>Chordata</taxon>
        <taxon>Craniata</taxon>
        <taxon>Vertebrata</taxon>
        <taxon>Euteleostomi</taxon>
        <taxon>Actinopterygii</taxon>
        <taxon>Neopterygii</taxon>
        <taxon>Teleostei</taxon>
        <taxon>Ostariophysi</taxon>
        <taxon>Cypriniformes</taxon>
        <taxon>Cyprinidae</taxon>
        <taxon>Cyprininae</taxon>
        <taxon>Sinocyclocheilus</taxon>
    </lineage>
</organism>
<evidence type="ECO:0000313" key="3">
    <source>
        <dbReference type="Ensembl" id="ENSSANP00000010594.1"/>
    </source>
</evidence>
<keyword evidence="2" id="KW-1133">Transmembrane helix</keyword>
<reference evidence="3" key="1">
    <citation type="submission" date="2025-08" db="UniProtKB">
        <authorList>
            <consortium name="Ensembl"/>
        </authorList>
    </citation>
    <scope>IDENTIFICATION</scope>
</reference>
<dbReference type="InterPro" id="IPR004244">
    <property type="entry name" value="Transposase_22"/>
</dbReference>
<keyword evidence="4" id="KW-1185">Reference proteome</keyword>
<keyword evidence="2" id="KW-0472">Membrane</keyword>
<evidence type="ECO:0000313" key="4">
    <source>
        <dbReference type="Proteomes" id="UP000472260"/>
    </source>
</evidence>
<evidence type="ECO:0000256" key="1">
    <source>
        <dbReference type="SAM" id="Coils"/>
    </source>
</evidence>
<evidence type="ECO:0000256" key="2">
    <source>
        <dbReference type="SAM" id="Phobius"/>
    </source>
</evidence>
<dbReference type="Proteomes" id="UP000472260">
    <property type="component" value="Unassembled WGS sequence"/>
</dbReference>
<accession>A0A671KRR6</accession>
<reference evidence="3" key="2">
    <citation type="submission" date="2025-09" db="UniProtKB">
        <authorList>
            <consortium name="Ensembl"/>
        </authorList>
    </citation>
    <scope>IDENTIFICATION</scope>
</reference>
<feature type="transmembrane region" description="Helical" evidence="2">
    <location>
        <begin position="262"/>
        <end position="278"/>
    </location>
</feature>
<dbReference type="AlphaFoldDB" id="A0A671KRR6"/>
<feature type="coiled-coil region" evidence="1">
    <location>
        <begin position="97"/>
        <end position="124"/>
    </location>
</feature>
<proteinExistence type="predicted"/>
<dbReference type="Ensembl" id="ENSSANT00000011345.1">
    <property type="protein sequence ID" value="ENSSANP00000010594.1"/>
    <property type="gene ID" value="ENSSANG00000005820.1"/>
</dbReference>
<dbReference type="Gene3D" id="3.30.70.1820">
    <property type="entry name" value="L1 transposable element, RRM domain"/>
    <property type="match status" value="1"/>
</dbReference>
<name>A0A671KRR6_9TELE</name>
<sequence length="293" mass="34323">MPRMKQIKSQTVNTQSSSLKVVRQTYLSRADAARSPIAVFDLEMRELKIGFKSMAAEILEEMRAMRYDVAGKLERIDESERRISASEDRGDTTERLLAYMLTKQRQLEEKCEDLESRSRRSNIRIYGVKEGAERDKTMTEFIDNLSLITAPTDPKASPRSIVVKFLHFPTKQQILFKAWSKKGLKYWGMDKLAIPTLSIFLTATNFLQLKAQASRIRFWTLLQILPTALSMCFVFSIWVIYVWQREPTGWIHFVEVRKKLKYVLYIVRICSWLFDVFYESADGMSYFLFDRIT</sequence>
<keyword evidence="2" id="KW-0812">Transmembrane</keyword>
<feature type="transmembrane region" description="Helical" evidence="2">
    <location>
        <begin position="221"/>
        <end position="241"/>
    </location>
</feature>
<protein>
    <submittedName>
        <fullName evidence="3">Uncharacterized protein</fullName>
    </submittedName>
</protein>
<dbReference type="PANTHER" id="PTHR11505">
    <property type="entry name" value="L1 TRANSPOSABLE ELEMENT-RELATED"/>
    <property type="match status" value="1"/>
</dbReference>